<dbReference type="AlphaFoldDB" id="A0A4Z0YQ06"/>
<dbReference type="PANTHER" id="PTHR24148:SF64">
    <property type="entry name" value="HETEROKARYON INCOMPATIBILITY DOMAIN-CONTAINING PROTEIN"/>
    <property type="match status" value="1"/>
</dbReference>
<dbReference type="Pfam" id="PF26639">
    <property type="entry name" value="Het-6_barrel"/>
    <property type="match status" value="1"/>
</dbReference>
<accession>A0A4Z0YQ06</accession>
<dbReference type="InterPro" id="IPR052895">
    <property type="entry name" value="HetReg/Transcr_Mod"/>
</dbReference>
<gene>
    <name evidence="2" type="ORF">E0Z10_g2386</name>
</gene>
<proteinExistence type="predicted"/>
<feature type="domain" description="Heterokaryon incompatibility" evidence="1">
    <location>
        <begin position="2"/>
        <end position="143"/>
    </location>
</feature>
<sequence length="563" mass="63370">MMKCNGEMISITENLESALGHIRHPFARRVLWVDAVCIDQEDAQERGHQVQLMSQIFSQAERVIVWLGEETSDVKGAFSVRTSQGYFLGPEGIALTMPGRKPRPSTLDFTMDNAAVSLSDGDLLPLVRLLERPWFRRLWVLQEAALAKAVIVHCGKKRVRWDEFSDTLNQLNRKGFVFDSFTPEAAMGVETVLEIEKIRSESRQSLLCVLLGTCSAECRELKDKIYGVLSLANDYNPRRKDSPKPDMAVLEPDYTISTFETFLRLAIWGIQVCGAPEVLSCTSVTDIEPLSELQGLPSWVPDWTRLDNNMPFSRYEFCHISQQEALFVCDEPVLLSGLDLEIPALHIDIITQVGCRSQFKKTPFGKLWEEEDNEPSKVMLRIHKWTDETAKAMHGALAWIYDCERLASLTRTAPRQIWKTLTAGMNGKGQATSEDFGHYFRIYKDFLEACISAHNLGGSDMVVPRSLIDIIGQVEAALHMWSSKRRFAITEKGFTVLVPNQTMQGDIVIIVANSRVPHILRPRDDGSYAVLGEAYLGNIHDSGLLEQGGPTGSTHETKYFRLT</sequence>
<evidence type="ECO:0000313" key="2">
    <source>
        <dbReference type="EMBL" id="TGJ86389.1"/>
    </source>
</evidence>
<dbReference type="Pfam" id="PF06985">
    <property type="entry name" value="HET"/>
    <property type="match status" value="1"/>
</dbReference>
<dbReference type="STRING" id="37992.A0A4Z0YQ06"/>
<dbReference type="OrthoDB" id="2157530at2759"/>
<protein>
    <recommendedName>
        <fullName evidence="1">Heterokaryon incompatibility domain-containing protein</fullName>
    </recommendedName>
</protein>
<dbReference type="EMBL" id="SKBN01000028">
    <property type="protein sequence ID" value="TGJ86389.1"/>
    <property type="molecule type" value="Genomic_DNA"/>
</dbReference>
<dbReference type="Proteomes" id="UP000297716">
    <property type="component" value="Unassembled WGS sequence"/>
</dbReference>
<keyword evidence="3" id="KW-1185">Reference proteome</keyword>
<reference evidence="2 3" key="1">
    <citation type="submission" date="2019-03" db="EMBL/GenBank/DDBJ databases">
        <title>Draft genome sequence of Xylaria hypoxylon DSM 108379, a ubiquitous saprotrophic-parasitic fungi on hardwood.</title>
        <authorList>
            <person name="Buettner E."/>
            <person name="Leonhardt S."/>
            <person name="Gebauer A.M."/>
            <person name="Liers C."/>
            <person name="Hofrichter M."/>
            <person name="Kellner H."/>
        </authorList>
    </citation>
    <scope>NUCLEOTIDE SEQUENCE [LARGE SCALE GENOMIC DNA]</scope>
    <source>
        <strain evidence="2 3">DSM 108379</strain>
    </source>
</reference>
<comment type="caution">
    <text evidence="2">The sequence shown here is derived from an EMBL/GenBank/DDBJ whole genome shotgun (WGS) entry which is preliminary data.</text>
</comment>
<organism evidence="2 3">
    <name type="scientific">Xylaria hypoxylon</name>
    <dbReference type="NCBI Taxonomy" id="37992"/>
    <lineage>
        <taxon>Eukaryota</taxon>
        <taxon>Fungi</taxon>
        <taxon>Dikarya</taxon>
        <taxon>Ascomycota</taxon>
        <taxon>Pezizomycotina</taxon>
        <taxon>Sordariomycetes</taxon>
        <taxon>Xylariomycetidae</taxon>
        <taxon>Xylariales</taxon>
        <taxon>Xylariaceae</taxon>
        <taxon>Xylaria</taxon>
    </lineage>
</organism>
<dbReference type="PANTHER" id="PTHR24148">
    <property type="entry name" value="ANKYRIN REPEAT DOMAIN-CONTAINING PROTEIN 39 HOMOLOG-RELATED"/>
    <property type="match status" value="1"/>
</dbReference>
<dbReference type="InterPro" id="IPR010730">
    <property type="entry name" value="HET"/>
</dbReference>
<evidence type="ECO:0000259" key="1">
    <source>
        <dbReference type="Pfam" id="PF06985"/>
    </source>
</evidence>
<name>A0A4Z0YQ06_9PEZI</name>
<evidence type="ECO:0000313" key="3">
    <source>
        <dbReference type="Proteomes" id="UP000297716"/>
    </source>
</evidence>